<proteinExistence type="inferred from homology"/>
<organism evidence="6 7">
    <name type="scientific">Trichonephila clavata</name>
    <name type="common">Joro spider</name>
    <name type="synonym">Nephila clavata</name>
    <dbReference type="NCBI Taxonomy" id="2740835"/>
    <lineage>
        <taxon>Eukaryota</taxon>
        <taxon>Metazoa</taxon>
        <taxon>Ecdysozoa</taxon>
        <taxon>Arthropoda</taxon>
        <taxon>Chelicerata</taxon>
        <taxon>Arachnida</taxon>
        <taxon>Araneae</taxon>
        <taxon>Araneomorphae</taxon>
        <taxon>Entelegynae</taxon>
        <taxon>Araneoidea</taxon>
        <taxon>Nephilidae</taxon>
        <taxon>Trichonephila</taxon>
    </lineage>
</organism>
<sequence length="239" mass="27726">MLVNTIGQRLNISNCIRLINLTCLRNFKSRNPPEPHFDRKRMIEICKPIYIPEKLPEWKTCSNASAILEEKPHPYEVLLAKELKEHWNNSKMVMFYHLCSLTEKAAREVRNMFFKNDLFFHVYNPDVVKLAVKGTPFTSVQHLFESSTAFLFSPEISIDKVLKLSKKTSNVILMAGIIGDTFYSRNQLQKLNDTLKQDNHQELAQLLDHVPSQITGTLDHHTQTLCHYLSQITKQESNE</sequence>
<evidence type="ECO:0000256" key="5">
    <source>
        <dbReference type="ARBA" id="ARBA00035716"/>
    </source>
</evidence>
<gene>
    <name evidence="6" type="primary">mRpL10</name>
    <name evidence="6" type="ORF">TNCT_706901</name>
</gene>
<dbReference type="Pfam" id="PF00466">
    <property type="entry name" value="Ribosomal_L10"/>
    <property type="match status" value="1"/>
</dbReference>
<comment type="similarity">
    <text evidence="1">Belongs to the universal ribosomal protein uL10 family.</text>
</comment>
<dbReference type="AlphaFoldDB" id="A0A8X6KXT6"/>
<dbReference type="Gene3D" id="3.30.70.1730">
    <property type="match status" value="1"/>
</dbReference>
<dbReference type="GO" id="GO:1990904">
    <property type="term" value="C:ribonucleoprotein complex"/>
    <property type="evidence" value="ECO:0007669"/>
    <property type="project" value="UniProtKB-KW"/>
</dbReference>
<accession>A0A8X6KXT6</accession>
<dbReference type="InterPro" id="IPR001790">
    <property type="entry name" value="Ribosomal_uL10"/>
</dbReference>
<comment type="caution">
    <text evidence="6">The sequence shown here is derived from an EMBL/GenBank/DDBJ whole genome shotgun (WGS) entry which is preliminary data.</text>
</comment>
<dbReference type="InterPro" id="IPR047865">
    <property type="entry name" value="Ribosomal_uL10_bac_type"/>
</dbReference>
<keyword evidence="3" id="KW-0687">Ribonucleoprotein</keyword>
<evidence type="ECO:0000256" key="2">
    <source>
        <dbReference type="ARBA" id="ARBA00022980"/>
    </source>
</evidence>
<dbReference type="Proteomes" id="UP000887116">
    <property type="component" value="Unassembled WGS sequence"/>
</dbReference>
<keyword evidence="2 6" id="KW-0689">Ribosomal protein</keyword>
<dbReference type="OrthoDB" id="360689at2759"/>
<dbReference type="SUPFAM" id="SSF160369">
    <property type="entry name" value="Ribosomal protein L10-like"/>
    <property type="match status" value="1"/>
</dbReference>
<evidence type="ECO:0000256" key="4">
    <source>
        <dbReference type="ARBA" id="ARBA00035707"/>
    </source>
</evidence>
<keyword evidence="7" id="KW-1185">Reference proteome</keyword>
<dbReference type="PANTHER" id="PTHR11560">
    <property type="entry name" value="39S RIBOSOMAL PROTEIN L10, MITOCHONDRIAL"/>
    <property type="match status" value="1"/>
</dbReference>
<name>A0A8X6KXT6_TRICU</name>
<dbReference type="GO" id="GO:0005840">
    <property type="term" value="C:ribosome"/>
    <property type="evidence" value="ECO:0007669"/>
    <property type="project" value="UniProtKB-KW"/>
</dbReference>
<protein>
    <recommendedName>
        <fullName evidence="4">Large ribosomal subunit protein uL10m</fullName>
    </recommendedName>
    <alternativeName>
        <fullName evidence="5">39S ribosomal protein L10, mitochondrial</fullName>
    </alternativeName>
</protein>
<evidence type="ECO:0000256" key="1">
    <source>
        <dbReference type="ARBA" id="ARBA00008889"/>
    </source>
</evidence>
<dbReference type="EMBL" id="BMAO01033386">
    <property type="protein sequence ID" value="GFQ89194.1"/>
    <property type="molecule type" value="Genomic_DNA"/>
</dbReference>
<evidence type="ECO:0000313" key="6">
    <source>
        <dbReference type="EMBL" id="GFQ89194.1"/>
    </source>
</evidence>
<evidence type="ECO:0000256" key="3">
    <source>
        <dbReference type="ARBA" id="ARBA00023274"/>
    </source>
</evidence>
<evidence type="ECO:0000313" key="7">
    <source>
        <dbReference type="Proteomes" id="UP000887116"/>
    </source>
</evidence>
<dbReference type="InterPro" id="IPR043141">
    <property type="entry name" value="Ribosomal_uL10-like_sf"/>
</dbReference>
<reference evidence="6" key="1">
    <citation type="submission" date="2020-07" db="EMBL/GenBank/DDBJ databases">
        <title>Multicomponent nature underlies the extraordinary mechanical properties of spider dragline silk.</title>
        <authorList>
            <person name="Kono N."/>
            <person name="Nakamura H."/>
            <person name="Mori M."/>
            <person name="Yoshida Y."/>
            <person name="Ohtoshi R."/>
            <person name="Malay A.D."/>
            <person name="Moran D.A.P."/>
            <person name="Tomita M."/>
            <person name="Numata K."/>
            <person name="Arakawa K."/>
        </authorList>
    </citation>
    <scope>NUCLEOTIDE SEQUENCE</scope>
</reference>